<gene>
    <name evidence="4" type="ORF">EWM64_g4623</name>
</gene>
<dbReference type="PANTHER" id="PTHR40465:SF1">
    <property type="entry name" value="DUF6534 DOMAIN-CONTAINING PROTEIN"/>
    <property type="match status" value="1"/>
</dbReference>
<dbReference type="InterPro" id="IPR045339">
    <property type="entry name" value="DUF6534"/>
</dbReference>
<feature type="transmembrane region" description="Helical" evidence="2">
    <location>
        <begin position="168"/>
        <end position="186"/>
    </location>
</feature>
<dbReference type="OrthoDB" id="3010870at2759"/>
<keyword evidence="2" id="KW-0812">Transmembrane</keyword>
<evidence type="ECO:0000313" key="5">
    <source>
        <dbReference type="Proteomes" id="UP000298061"/>
    </source>
</evidence>
<feature type="transmembrane region" description="Helical" evidence="2">
    <location>
        <begin position="27"/>
        <end position="48"/>
    </location>
</feature>
<feature type="transmembrane region" description="Helical" evidence="2">
    <location>
        <begin position="102"/>
        <end position="121"/>
    </location>
</feature>
<comment type="caution">
    <text evidence="4">The sequence shown here is derived from an EMBL/GenBank/DDBJ whole genome shotgun (WGS) entry which is preliminary data.</text>
</comment>
<keyword evidence="5" id="KW-1185">Reference proteome</keyword>
<dbReference type="PANTHER" id="PTHR40465">
    <property type="entry name" value="CHROMOSOME 1, WHOLE GENOME SHOTGUN SEQUENCE"/>
    <property type="match status" value="1"/>
</dbReference>
<dbReference type="Pfam" id="PF20152">
    <property type="entry name" value="DUF6534"/>
    <property type="match status" value="1"/>
</dbReference>
<feature type="region of interest" description="Disordered" evidence="1">
    <location>
        <begin position="231"/>
        <end position="270"/>
    </location>
</feature>
<dbReference type="Proteomes" id="UP000298061">
    <property type="component" value="Unassembled WGS sequence"/>
</dbReference>
<reference evidence="4 5" key="1">
    <citation type="submission" date="2019-02" db="EMBL/GenBank/DDBJ databases">
        <title>Genome sequencing of the rare red list fungi Hericium alpestre (H. flagellum).</title>
        <authorList>
            <person name="Buettner E."/>
            <person name="Kellner H."/>
        </authorList>
    </citation>
    <scope>NUCLEOTIDE SEQUENCE [LARGE SCALE GENOMIC DNA]</scope>
    <source>
        <strain evidence="4 5">DSM 108284</strain>
    </source>
</reference>
<organism evidence="4 5">
    <name type="scientific">Hericium alpestre</name>
    <dbReference type="NCBI Taxonomy" id="135208"/>
    <lineage>
        <taxon>Eukaryota</taxon>
        <taxon>Fungi</taxon>
        <taxon>Dikarya</taxon>
        <taxon>Basidiomycota</taxon>
        <taxon>Agaricomycotina</taxon>
        <taxon>Agaricomycetes</taxon>
        <taxon>Russulales</taxon>
        <taxon>Hericiaceae</taxon>
        <taxon>Hericium</taxon>
    </lineage>
</organism>
<evidence type="ECO:0000313" key="4">
    <source>
        <dbReference type="EMBL" id="TFY79387.1"/>
    </source>
</evidence>
<feature type="transmembrane region" description="Helical" evidence="2">
    <location>
        <begin position="60"/>
        <end position="82"/>
    </location>
</feature>
<proteinExistence type="predicted"/>
<accession>A0A4Y9ZZ83</accession>
<dbReference type="AlphaFoldDB" id="A0A4Y9ZZ83"/>
<sequence length="270" mass="29286">MDTSTSVYTWFVYGWGDINVLNNSETGYLNVPILSSIIAIIVQTFFGWRIWTLSKSFVPLLCIGVLAVAQAGAAIAVAYFLATVPLENAREPGLPVAVGVRLGTSVVADAIIAISMTYFLLKGREETIKFNNVLTRLIRLTIETGTVTALFAVMDIVFFLAAHNGLHQVSGVILAKLYSNSLLVIFNNRVFMMSKSFHAHGGIPMHVEFESRSAPSRSSRLVFGTNPHAIDRADSAFSGQTSVGTLDTEPVRGKHVKSSPSSDVYSRGEP</sequence>
<feature type="domain" description="DUF6534" evidence="3">
    <location>
        <begin position="105"/>
        <end position="189"/>
    </location>
</feature>
<feature type="transmembrane region" description="Helical" evidence="2">
    <location>
        <begin position="142"/>
        <end position="162"/>
    </location>
</feature>
<dbReference type="STRING" id="135208.A0A4Y9ZZ83"/>
<name>A0A4Y9ZZ83_9AGAM</name>
<keyword evidence="2" id="KW-0472">Membrane</keyword>
<evidence type="ECO:0000256" key="2">
    <source>
        <dbReference type="SAM" id="Phobius"/>
    </source>
</evidence>
<dbReference type="EMBL" id="SFCI01000510">
    <property type="protein sequence ID" value="TFY79387.1"/>
    <property type="molecule type" value="Genomic_DNA"/>
</dbReference>
<evidence type="ECO:0000256" key="1">
    <source>
        <dbReference type="SAM" id="MobiDB-lite"/>
    </source>
</evidence>
<keyword evidence="2" id="KW-1133">Transmembrane helix</keyword>
<evidence type="ECO:0000259" key="3">
    <source>
        <dbReference type="Pfam" id="PF20152"/>
    </source>
</evidence>
<protein>
    <recommendedName>
        <fullName evidence="3">DUF6534 domain-containing protein</fullName>
    </recommendedName>
</protein>